<reference evidence="3" key="1">
    <citation type="journal article" date="2012" name="Science">
        <title>The Paleozoic origin of enzymatic lignin decomposition reconstructed from 31 fungal genomes.</title>
        <authorList>
            <person name="Floudas D."/>
            <person name="Binder M."/>
            <person name="Riley R."/>
            <person name="Barry K."/>
            <person name="Blanchette R.A."/>
            <person name="Henrissat B."/>
            <person name="Martinez A.T."/>
            <person name="Otillar R."/>
            <person name="Spatafora J.W."/>
            <person name="Yadav J.S."/>
            <person name="Aerts A."/>
            <person name="Benoit I."/>
            <person name="Boyd A."/>
            <person name="Carlson A."/>
            <person name="Copeland A."/>
            <person name="Coutinho P.M."/>
            <person name="de Vries R.P."/>
            <person name="Ferreira P."/>
            <person name="Findley K."/>
            <person name="Foster B."/>
            <person name="Gaskell J."/>
            <person name="Glotzer D."/>
            <person name="Gorecki P."/>
            <person name="Heitman J."/>
            <person name="Hesse C."/>
            <person name="Hori C."/>
            <person name="Igarashi K."/>
            <person name="Jurgens J.A."/>
            <person name="Kallen N."/>
            <person name="Kersten P."/>
            <person name="Kohler A."/>
            <person name="Kuees U."/>
            <person name="Kumar T.K.A."/>
            <person name="Kuo A."/>
            <person name="LaButti K."/>
            <person name="Larrondo L.F."/>
            <person name="Lindquist E."/>
            <person name="Ling A."/>
            <person name="Lombard V."/>
            <person name="Lucas S."/>
            <person name="Lundell T."/>
            <person name="Martin R."/>
            <person name="McLaughlin D.J."/>
            <person name="Morgenstern I."/>
            <person name="Morin E."/>
            <person name="Murat C."/>
            <person name="Nagy L.G."/>
            <person name="Nolan M."/>
            <person name="Ohm R.A."/>
            <person name="Patyshakuliyeva A."/>
            <person name="Rokas A."/>
            <person name="Ruiz-Duenas F.J."/>
            <person name="Sabat G."/>
            <person name="Salamov A."/>
            <person name="Samejima M."/>
            <person name="Schmutz J."/>
            <person name="Slot J.C."/>
            <person name="St John F."/>
            <person name="Stenlid J."/>
            <person name="Sun H."/>
            <person name="Sun S."/>
            <person name="Syed K."/>
            <person name="Tsang A."/>
            <person name="Wiebenga A."/>
            <person name="Young D."/>
            <person name="Pisabarro A."/>
            <person name="Eastwood D.C."/>
            <person name="Martin F."/>
            <person name="Cullen D."/>
            <person name="Grigoriev I.V."/>
            <person name="Hibbett D.S."/>
        </authorList>
    </citation>
    <scope>NUCLEOTIDE SEQUENCE [LARGE SCALE GENOMIC DNA]</scope>
    <source>
        <strain evidence="3">HHB-11173 SS5</strain>
    </source>
</reference>
<organism evidence="2 3">
    <name type="scientific">Punctularia strigosozonata (strain HHB-11173)</name>
    <name type="common">White-rot fungus</name>
    <dbReference type="NCBI Taxonomy" id="741275"/>
    <lineage>
        <taxon>Eukaryota</taxon>
        <taxon>Fungi</taxon>
        <taxon>Dikarya</taxon>
        <taxon>Basidiomycota</taxon>
        <taxon>Agaricomycotina</taxon>
        <taxon>Agaricomycetes</taxon>
        <taxon>Corticiales</taxon>
        <taxon>Punctulariaceae</taxon>
        <taxon>Punctularia</taxon>
    </lineage>
</organism>
<dbReference type="AlphaFoldDB" id="R7S4I1"/>
<accession>R7S4I1</accession>
<feature type="region of interest" description="Disordered" evidence="1">
    <location>
        <begin position="67"/>
        <end position="87"/>
    </location>
</feature>
<protein>
    <recommendedName>
        <fullName evidence="4">Glycoside hydrolase family 2 catalytic domain-containing protein</fullName>
    </recommendedName>
</protein>
<proteinExistence type="predicted"/>
<dbReference type="KEGG" id="psq:PUNSTDRAFT_137820"/>
<sequence length="526" mass="57373">MATQPIVPPGATSPPRRVLQPSPRPVLRPRNQTIPRLRRSCRHPRRHPRRCVNHLLPHRQCCAERPPGPPNSWASPSPVTAPPRVPRCPSTRPSFEILFSLSGLKASTTPLDVTCSATLGKQSFKASAKVPFLPDNTNGSVTKLDMRTGGLLAKPATGADGPCAPVFPIGFYTSFGGFLADNLTALDDIKAAGYTVVHPIPTFDNLTALDVVVTRMQELGLYLMYDMRWTYTNLTGVTEEVNRIKNRPNLLLWYTGDEPDGWEDPQNATQLAYDTIYGLDSGYHPVSLVLNCQDYYFTEYSAGADIVMQDVYMIGNYDTFSSQWGTVCTPDNGDCEGDNCKVDPRLRTFPTVWTVPQAFGNDTYWKRYPTGAEYAVTVSAALAINHGETGVVVWDQPAPNDLLAATSALAAALEPAKAFILSPDAEYAQSATVHVDVATWTVGSRALLLATNLNYEAKAAPIPAALRAEARAGLNQVLDTRAKIVGENTWGRTPGGEHRVGTGAFVLGRWCLMCENKTMCCSIDLK</sequence>
<evidence type="ECO:0000256" key="1">
    <source>
        <dbReference type="SAM" id="MobiDB-lite"/>
    </source>
</evidence>
<dbReference type="InterPro" id="IPR017853">
    <property type="entry name" value="GH"/>
</dbReference>
<dbReference type="RefSeq" id="XP_007387541.1">
    <property type="nucleotide sequence ID" value="XM_007387479.1"/>
</dbReference>
<keyword evidence="3" id="KW-1185">Reference proteome</keyword>
<dbReference type="OMA" id="ETAHEPD"/>
<evidence type="ECO:0008006" key="4">
    <source>
        <dbReference type="Google" id="ProtNLM"/>
    </source>
</evidence>
<dbReference type="Gene3D" id="3.20.20.80">
    <property type="entry name" value="Glycosidases"/>
    <property type="match status" value="1"/>
</dbReference>
<feature type="region of interest" description="Disordered" evidence="1">
    <location>
        <begin position="1"/>
        <end position="32"/>
    </location>
</feature>
<feature type="compositionally biased region" description="Pro residues" evidence="1">
    <location>
        <begin position="1"/>
        <end position="12"/>
    </location>
</feature>
<dbReference type="eggNOG" id="ENOG502RG5A">
    <property type="taxonomic scope" value="Eukaryota"/>
</dbReference>
<gene>
    <name evidence="2" type="ORF">PUNSTDRAFT_137820</name>
</gene>
<dbReference type="SUPFAM" id="SSF51445">
    <property type="entry name" value="(Trans)glycosidases"/>
    <property type="match status" value="1"/>
</dbReference>
<dbReference type="EMBL" id="JH687551">
    <property type="protein sequence ID" value="EIN05138.1"/>
    <property type="molecule type" value="Genomic_DNA"/>
</dbReference>
<dbReference type="Proteomes" id="UP000054196">
    <property type="component" value="Unassembled WGS sequence"/>
</dbReference>
<evidence type="ECO:0000313" key="3">
    <source>
        <dbReference type="Proteomes" id="UP000054196"/>
    </source>
</evidence>
<evidence type="ECO:0000313" key="2">
    <source>
        <dbReference type="EMBL" id="EIN05138.1"/>
    </source>
</evidence>
<dbReference type="HOGENOM" id="CLU_022442_1_0_1"/>
<dbReference type="GeneID" id="18879911"/>
<name>R7S4I1_PUNST</name>
<dbReference type="OrthoDB" id="2338662at2759"/>